<feature type="chain" id="PRO_5039749005" description="Carboxylic ester hydrolase" evidence="3">
    <location>
        <begin position="23"/>
        <end position="514"/>
    </location>
</feature>
<dbReference type="InterPro" id="IPR002018">
    <property type="entry name" value="CarbesteraseB"/>
</dbReference>
<dbReference type="PROSITE" id="PS51257">
    <property type="entry name" value="PROKAR_LIPOPROTEIN"/>
    <property type="match status" value="1"/>
</dbReference>
<dbReference type="EC" id="3.1.1.-" evidence="3"/>
<dbReference type="RefSeq" id="WP_179775336.1">
    <property type="nucleotide sequence ID" value="NZ_JACCFK010000001.1"/>
</dbReference>
<comment type="similarity">
    <text evidence="1 3">Belongs to the type-B carboxylesterase/lipase family.</text>
</comment>
<name>A0A853B810_9PSEU</name>
<dbReference type="InterPro" id="IPR019826">
    <property type="entry name" value="Carboxylesterase_B_AS"/>
</dbReference>
<evidence type="ECO:0000256" key="3">
    <source>
        <dbReference type="RuleBase" id="RU361235"/>
    </source>
</evidence>
<dbReference type="GO" id="GO:0016787">
    <property type="term" value="F:hydrolase activity"/>
    <property type="evidence" value="ECO:0007669"/>
    <property type="project" value="UniProtKB-KW"/>
</dbReference>
<dbReference type="InterPro" id="IPR029058">
    <property type="entry name" value="AB_hydrolase_fold"/>
</dbReference>
<evidence type="ECO:0000256" key="2">
    <source>
        <dbReference type="ARBA" id="ARBA00022801"/>
    </source>
</evidence>
<evidence type="ECO:0000259" key="4">
    <source>
        <dbReference type="Pfam" id="PF00135"/>
    </source>
</evidence>
<proteinExistence type="inferred from homology"/>
<feature type="signal peptide" evidence="3">
    <location>
        <begin position="1"/>
        <end position="22"/>
    </location>
</feature>
<keyword evidence="3" id="KW-0732">Signal</keyword>
<dbReference type="Gene3D" id="3.40.50.1820">
    <property type="entry name" value="alpha/beta hydrolase"/>
    <property type="match status" value="1"/>
</dbReference>
<keyword evidence="6" id="KW-1185">Reference proteome</keyword>
<dbReference type="SUPFAM" id="SSF53474">
    <property type="entry name" value="alpha/beta-Hydrolases"/>
    <property type="match status" value="1"/>
</dbReference>
<dbReference type="EMBL" id="JACCFK010000001">
    <property type="protein sequence ID" value="NYI91448.1"/>
    <property type="molecule type" value="Genomic_DNA"/>
</dbReference>
<gene>
    <name evidence="5" type="ORF">HNR02_004771</name>
</gene>
<dbReference type="PROSITE" id="PS00122">
    <property type="entry name" value="CARBOXYLESTERASE_B_1"/>
    <property type="match status" value="1"/>
</dbReference>
<keyword evidence="2 3" id="KW-0378">Hydrolase</keyword>
<sequence>MKIAWLLVLVLLAATACGSPPAPDPAAVRVTGGLIEGQVDDAARQFLGIRYAQPPTGERRWTLPEPAAPWDGVARATEPGPRCPQGSPAAVPGTRTDEDCLFLNVTTPPDVRPGERLPVVVWWHGGGFTSGSGAEYDARRLAGDGRLMVVTVNYRLGVLGYLGLPGLAGSGNFGFADQVASLRWVHDNAEAFGGDPDNVTVAGQSAGGMAACALLTSPEAALVDRAIVSSGACSLRWPAGTLFPSAPESAPYVPVADNRSTGAAAAASLGCSGERALACLRSRPVADLAPVDQLFANNLAYGTPLLPEDPAAVLREGRAARVPVIYGGTRAEASSFMAGAAAIRPQWFEAAAYPGLIGGFGDSAAAVAARYPLRDYDSPVAAWSAVSTDAAWACPTRADVSALARTTTVYAYEYDDPDAPDVNGVAVTGPAHATDLPLVFDLGGRDLRATPAQRELGDLVVGYWAAFARTGSPGPGWEAARPEHPVAQRLAPGAVAPVDTGAGHRCDFWAGRHY</sequence>
<dbReference type="Pfam" id="PF00135">
    <property type="entry name" value="COesterase"/>
    <property type="match status" value="1"/>
</dbReference>
<accession>A0A853B810</accession>
<reference evidence="5 6" key="1">
    <citation type="submission" date="2020-07" db="EMBL/GenBank/DDBJ databases">
        <title>Sequencing the genomes of 1000 actinobacteria strains.</title>
        <authorList>
            <person name="Klenk H.-P."/>
        </authorList>
    </citation>
    <scope>NUCLEOTIDE SEQUENCE [LARGE SCALE GENOMIC DNA]</scope>
    <source>
        <strain evidence="5 6">DSM 104006</strain>
    </source>
</reference>
<dbReference type="PANTHER" id="PTHR11559">
    <property type="entry name" value="CARBOXYLESTERASE"/>
    <property type="match status" value="1"/>
</dbReference>
<dbReference type="InterPro" id="IPR050309">
    <property type="entry name" value="Type-B_Carboxylest/Lipase"/>
</dbReference>
<evidence type="ECO:0000313" key="6">
    <source>
        <dbReference type="Proteomes" id="UP000549616"/>
    </source>
</evidence>
<dbReference type="AlphaFoldDB" id="A0A853B810"/>
<dbReference type="Proteomes" id="UP000549616">
    <property type="component" value="Unassembled WGS sequence"/>
</dbReference>
<comment type="caution">
    <text evidence="5">The sequence shown here is derived from an EMBL/GenBank/DDBJ whole genome shotgun (WGS) entry which is preliminary data.</text>
</comment>
<feature type="domain" description="Carboxylesterase type B" evidence="4">
    <location>
        <begin position="26"/>
        <end position="486"/>
    </location>
</feature>
<organism evidence="5 6">
    <name type="scientific">Amycolatopsis endophytica</name>
    <dbReference type="NCBI Taxonomy" id="860233"/>
    <lineage>
        <taxon>Bacteria</taxon>
        <taxon>Bacillati</taxon>
        <taxon>Actinomycetota</taxon>
        <taxon>Actinomycetes</taxon>
        <taxon>Pseudonocardiales</taxon>
        <taxon>Pseudonocardiaceae</taxon>
        <taxon>Amycolatopsis</taxon>
    </lineage>
</organism>
<evidence type="ECO:0000313" key="5">
    <source>
        <dbReference type="EMBL" id="NYI91448.1"/>
    </source>
</evidence>
<evidence type="ECO:0000256" key="1">
    <source>
        <dbReference type="ARBA" id="ARBA00005964"/>
    </source>
</evidence>
<protein>
    <recommendedName>
        <fullName evidence="3">Carboxylic ester hydrolase</fullName>
        <ecNumber evidence="3">3.1.1.-</ecNumber>
    </recommendedName>
</protein>